<dbReference type="InterPro" id="IPR010730">
    <property type="entry name" value="HET"/>
</dbReference>
<proteinExistence type="predicted"/>
<dbReference type="PANTHER" id="PTHR33112:SF16">
    <property type="entry name" value="HETEROKARYON INCOMPATIBILITY DOMAIN-CONTAINING PROTEIN"/>
    <property type="match status" value="1"/>
</dbReference>
<dbReference type="OrthoDB" id="270167at2759"/>
<dbReference type="Proteomes" id="UP001140560">
    <property type="component" value="Unassembled WGS sequence"/>
</dbReference>
<gene>
    <name evidence="2" type="ORF">N0V83_006308</name>
</gene>
<dbReference type="EMBL" id="JAPEUY010000010">
    <property type="protein sequence ID" value="KAJ4369223.1"/>
    <property type="molecule type" value="Genomic_DNA"/>
</dbReference>
<evidence type="ECO:0000259" key="1">
    <source>
        <dbReference type="Pfam" id="PF06985"/>
    </source>
</evidence>
<dbReference type="Pfam" id="PF06985">
    <property type="entry name" value="HET"/>
    <property type="match status" value="1"/>
</dbReference>
<name>A0A9W9CLI4_9PLEO</name>
<sequence length="455" mass="53887">MEQLHINQNRHLVCDEDVLFNTHEYLNSLVDKFEISINTQPRNNMNIQTESSTNAPLASNMKDSNMKESKMKENNMKDALSGSWSSFKDWHHTKKAWFDSIETIIEETLVEPDKDQPLELRFVKDLGSYNFELTPPQKVSASTKYITISYCWEQPACAEEIPKYQILVDGSYRDLQCPSHVFHRSVRFARYKECDLIWIDQECIDQQLVCIDRQWINKDLQYHLRVMDRVYSESLCTVAPLSTNAFLKGHSVEHLWSTSFVHFRMDPWFRRAWTMNERFCAREVYLLLKTNWRPPSKGDYSNYEKLEDDLLITLAKVKSASDDIPSDRMSLLLGDKTLRDHARKIITGEIADPEEWRMLYRIRLAMAMCGCKITSDQVTIYGNIFKLPRRLDSNRLNDSKFWLPTCVFALMLANRFPEEEDRKRLYQDEESVLQYWFSQEREDGFGWIRDWHKLT</sequence>
<protein>
    <recommendedName>
        <fullName evidence="1">Heterokaryon incompatibility domain-containing protein</fullName>
    </recommendedName>
</protein>
<dbReference type="AlphaFoldDB" id="A0A9W9CLI4"/>
<dbReference type="PANTHER" id="PTHR33112">
    <property type="entry name" value="DOMAIN PROTEIN, PUTATIVE-RELATED"/>
    <property type="match status" value="1"/>
</dbReference>
<accession>A0A9W9CLI4</accession>
<reference evidence="2" key="1">
    <citation type="submission" date="2022-10" db="EMBL/GenBank/DDBJ databases">
        <title>Tapping the CABI collections for fungal endophytes: first genome assemblies for Collariella, Neodidymelliopsis, Ascochyta clinopodiicola, Didymella pomorum, Didymosphaeria variabile, Neocosmospora piperis and Neocucurbitaria cava.</title>
        <authorList>
            <person name="Hill R."/>
        </authorList>
    </citation>
    <scope>NUCLEOTIDE SEQUENCE</scope>
    <source>
        <strain evidence="2">IMI 356814</strain>
    </source>
</reference>
<comment type="caution">
    <text evidence="2">The sequence shown here is derived from an EMBL/GenBank/DDBJ whole genome shotgun (WGS) entry which is preliminary data.</text>
</comment>
<organism evidence="2 3">
    <name type="scientific">Neocucurbitaria cava</name>
    <dbReference type="NCBI Taxonomy" id="798079"/>
    <lineage>
        <taxon>Eukaryota</taxon>
        <taxon>Fungi</taxon>
        <taxon>Dikarya</taxon>
        <taxon>Ascomycota</taxon>
        <taxon>Pezizomycotina</taxon>
        <taxon>Dothideomycetes</taxon>
        <taxon>Pleosporomycetidae</taxon>
        <taxon>Pleosporales</taxon>
        <taxon>Pleosporineae</taxon>
        <taxon>Cucurbitariaceae</taxon>
        <taxon>Neocucurbitaria</taxon>
    </lineage>
</organism>
<keyword evidence="3" id="KW-1185">Reference proteome</keyword>
<evidence type="ECO:0000313" key="2">
    <source>
        <dbReference type="EMBL" id="KAJ4369223.1"/>
    </source>
</evidence>
<feature type="domain" description="Heterokaryon incompatibility" evidence="1">
    <location>
        <begin position="145"/>
        <end position="244"/>
    </location>
</feature>
<evidence type="ECO:0000313" key="3">
    <source>
        <dbReference type="Proteomes" id="UP001140560"/>
    </source>
</evidence>